<evidence type="ECO:0000256" key="3">
    <source>
        <dbReference type="ARBA" id="ARBA00007125"/>
    </source>
</evidence>
<dbReference type="InterPro" id="IPR022371">
    <property type="entry name" value="Exopolyphosphatase"/>
</dbReference>
<feature type="domain" description="Ppx/GppA phosphatase N-terminal" evidence="11">
    <location>
        <begin position="27"/>
        <end position="308"/>
    </location>
</feature>
<dbReference type="InterPro" id="IPR048950">
    <property type="entry name" value="Ppx_GppA_C"/>
</dbReference>
<evidence type="ECO:0000313" key="14">
    <source>
        <dbReference type="Proteomes" id="UP001269375"/>
    </source>
</evidence>
<name>A0ABU1GSA3_9GAMM</name>
<comment type="similarity">
    <text evidence="3">Belongs to the GppA/Ppx family.</text>
</comment>
<evidence type="ECO:0000256" key="6">
    <source>
        <dbReference type="ARBA" id="ARBA00020416"/>
    </source>
</evidence>
<evidence type="ECO:0000313" key="13">
    <source>
        <dbReference type="EMBL" id="MDR5894900.1"/>
    </source>
</evidence>
<dbReference type="PANTHER" id="PTHR30005:SF14">
    <property type="entry name" value="EXOPOLYPHOSPHATASE"/>
    <property type="match status" value="1"/>
</dbReference>
<keyword evidence="7" id="KW-1003">Cell membrane</keyword>
<keyword evidence="8 13" id="KW-0378">Hydrolase</keyword>
<dbReference type="CDD" id="cd24053">
    <property type="entry name" value="ASKHA_NBD_EcPPX-GppA-like"/>
    <property type="match status" value="1"/>
</dbReference>
<accession>A0ABU1GSA3</accession>
<evidence type="ECO:0000256" key="8">
    <source>
        <dbReference type="ARBA" id="ARBA00022801"/>
    </source>
</evidence>
<proteinExistence type="inferred from homology"/>
<dbReference type="RefSeq" id="WP_251592712.1">
    <property type="nucleotide sequence ID" value="NZ_JAMLJI010000002.1"/>
</dbReference>
<dbReference type="GO" id="GO:0004309">
    <property type="term" value="F:exopolyphosphatase activity"/>
    <property type="evidence" value="ECO:0007669"/>
    <property type="project" value="UniProtKB-EC"/>
</dbReference>
<dbReference type="Gene3D" id="3.30.420.40">
    <property type="match status" value="1"/>
</dbReference>
<dbReference type="EC" id="3.6.1.11" evidence="5"/>
<dbReference type="Gene3D" id="3.30.420.150">
    <property type="entry name" value="Exopolyphosphatase. Domain 2"/>
    <property type="match status" value="1"/>
</dbReference>
<feature type="domain" description="Ppx/GppA phosphatase C-terminal" evidence="12">
    <location>
        <begin position="317"/>
        <end position="474"/>
    </location>
</feature>
<dbReference type="Gene3D" id="1.10.3210.10">
    <property type="entry name" value="Hypothetical protein af1432"/>
    <property type="match status" value="1"/>
</dbReference>
<dbReference type="Proteomes" id="UP001269375">
    <property type="component" value="Unassembled WGS sequence"/>
</dbReference>
<evidence type="ECO:0000256" key="5">
    <source>
        <dbReference type="ARBA" id="ARBA00012451"/>
    </source>
</evidence>
<evidence type="ECO:0000256" key="2">
    <source>
        <dbReference type="ARBA" id="ARBA00004202"/>
    </source>
</evidence>
<dbReference type="InterPro" id="IPR043129">
    <property type="entry name" value="ATPase_NBD"/>
</dbReference>
<keyword evidence="14" id="KW-1185">Reference proteome</keyword>
<comment type="cofactor">
    <cofactor evidence="1">
        <name>Mg(2+)</name>
        <dbReference type="ChEBI" id="CHEBI:18420"/>
    </cofactor>
</comment>
<dbReference type="InterPro" id="IPR003695">
    <property type="entry name" value="Ppx_GppA_N"/>
</dbReference>
<evidence type="ECO:0000256" key="1">
    <source>
        <dbReference type="ARBA" id="ARBA00001946"/>
    </source>
</evidence>
<dbReference type="NCBIfam" id="TIGR03706">
    <property type="entry name" value="exo_poly_only"/>
    <property type="match status" value="1"/>
</dbReference>
<dbReference type="Pfam" id="PF02541">
    <property type="entry name" value="Ppx-GppA"/>
    <property type="match status" value="1"/>
</dbReference>
<comment type="caution">
    <text evidence="13">The sequence shown here is derived from an EMBL/GenBank/DDBJ whole genome shotgun (WGS) entry which is preliminary data.</text>
</comment>
<protein>
    <recommendedName>
        <fullName evidence="6">Exopolyphosphatase</fullName>
        <ecNumber evidence="5">3.6.1.11</ecNumber>
    </recommendedName>
</protein>
<comment type="catalytic activity">
    <reaction evidence="10">
        <text>[phosphate](n) + H2O = [phosphate](n-1) + phosphate + H(+)</text>
        <dbReference type="Rhea" id="RHEA:21528"/>
        <dbReference type="Rhea" id="RHEA-COMP:9859"/>
        <dbReference type="Rhea" id="RHEA-COMP:14279"/>
        <dbReference type="ChEBI" id="CHEBI:15377"/>
        <dbReference type="ChEBI" id="CHEBI:15378"/>
        <dbReference type="ChEBI" id="CHEBI:16838"/>
        <dbReference type="ChEBI" id="CHEBI:43474"/>
        <dbReference type="EC" id="3.6.1.11"/>
    </reaction>
</comment>
<evidence type="ECO:0000256" key="9">
    <source>
        <dbReference type="ARBA" id="ARBA00023136"/>
    </source>
</evidence>
<dbReference type="Pfam" id="PF21447">
    <property type="entry name" value="Ppx-GppA_III"/>
    <property type="match status" value="1"/>
</dbReference>
<dbReference type="SUPFAM" id="SSF53067">
    <property type="entry name" value="Actin-like ATPase domain"/>
    <property type="match status" value="2"/>
</dbReference>
<organism evidence="13 14">
    <name type="scientific">Larsenimonas suaedae</name>
    <dbReference type="NCBI Taxonomy" id="1851019"/>
    <lineage>
        <taxon>Bacteria</taxon>
        <taxon>Pseudomonadati</taxon>
        <taxon>Pseudomonadota</taxon>
        <taxon>Gammaproteobacteria</taxon>
        <taxon>Oceanospirillales</taxon>
        <taxon>Halomonadaceae</taxon>
        <taxon>Larsenimonas</taxon>
    </lineage>
</organism>
<comment type="subunit">
    <text evidence="4">Homodimer.</text>
</comment>
<gene>
    <name evidence="13" type="primary">ppx</name>
    <name evidence="13" type="ORF">QC825_02275</name>
</gene>
<keyword evidence="9" id="KW-0472">Membrane</keyword>
<evidence type="ECO:0000259" key="11">
    <source>
        <dbReference type="Pfam" id="PF02541"/>
    </source>
</evidence>
<reference evidence="13 14" key="1">
    <citation type="submission" date="2023-04" db="EMBL/GenBank/DDBJ databases">
        <title>A long-awaited taxogenomic arrangement of the family Halomonadaceae.</title>
        <authorList>
            <person name="De La Haba R."/>
            <person name="Chuvochina M."/>
            <person name="Wittouck S."/>
            <person name="Arahal D.R."/>
            <person name="Sanchez-Porro C."/>
            <person name="Hugenholtz P."/>
            <person name="Ventosa A."/>
        </authorList>
    </citation>
    <scope>NUCLEOTIDE SEQUENCE [LARGE SCALE GENOMIC DNA]</scope>
    <source>
        <strain evidence="13 14">DSM 22428</strain>
    </source>
</reference>
<dbReference type="PANTHER" id="PTHR30005">
    <property type="entry name" value="EXOPOLYPHOSPHATASE"/>
    <property type="match status" value="1"/>
</dbReference>
<dbReference type="PIRSF" id="PIRSF001267">
    <property type="entry name" value="Pyrophosphatase_GppA_Ppx"/>
    <property type="match status" value="1"/>
</dbReference>
<evidence type="ECO:0000256" key="10">
    <source>
        <dbReference type="ARBA" id="ARBA00047607"/>
    </source>
</evidence>
<evidence type="ECO:0000259" key="12">
    <source>
        <dbReference type="Pfam" id="PF21447"/>
    </source>
</evidence>
<evidence type="ECO:0000256" key="7">
    <source>
        <dbReference type="ARBA" id="ARBA00022475"/>
    </source>
</evidence>
<dbReference type="InterPro" id="IPR050273">
    <property type="entry name" value="GppA/Ppx_hydrolase"/>
</dbReference>
<evidence type="ECO:0000256" key="4">
    <source>
        <dbReference type="ARBA" id="ARBA00011738"/>
    </source>
</evidence>
<comment type="subcellular location">
    <subcellularLocation>
        <location evidence="2">Cell membrane</location>
        <topology evidence="2">Peripheral membrane protein</topology>
    </subcellularLocation>
</comment>
<dbReference type="SUPFAM" id="SSF109604">
    <property type="entry name" value="HD-domain/PDEase-like"/>
    <property type="match status" value="1"/>
</dbReference>
<dbReference type="InterPro" id="IPR030673">
    <property type="entry name" value="PyroPPase_GppA_Ppx"/>
</dbReference>
<dbReference type="EMBL" id="JARWAO010000001">
    <property type="protein sequence ID" value="MDR5894900.1"/>
    <property type="molecule type" value="Genomic_DNA"/>
</dbReference>
<sequence length="513" mass="57119">MTDDTLPDSSKKLAAIDLGSNSFHLLIVEYSNGHIKTLEKRGEKVQLADGMDKDGCLSDAAMARAMTCLELFAHFIDGIGADDIRIVGTNALRTASNSDDFLARAQALLDHDVEIISGREEARLIYLGAAHALAEGKGRRLVADIGGGSTEFIIGEHFTPLALESLDMGCVVYTDRFFADGAITDKNFRQAEREARSELANIKRAYQKLGWQDPIGTSGTIRAAAEVLEQHGQTEGGVVTREGLDWLKKRLIKQNDLHSLSLDGLKASRARVFPAGVAVLRAIFDVFKLERLRYANGALREGVINDLIGRDTDQDPRNNSLDALTTRFDVDTQQQHNVRESARQAFEHLAKSWSLTNAHWRYLDWAARVHELGLAISHAKFHRHGSYILEYADLAGFSRPEQQLLAFLVRAHRRKFPLRELNALPERRRLPFLRLAVILRLAVLLNHSRDDDPFTDFGLTAEGDTLELTLPDDALLRIIDAERECHYLSDTGLTLTVSTYPASDSPHTSSHLQ</sequence>